<sequence length="166" mass="19154">MVHIVDILSSPKVVLILFIFFVVGYIMFIGFEGGFTKQFLHFGPGTTPEDTTKFMGITLDSWTKVGLLYVTGFFTALMTTYYNTVMQDNIHGYLWNRAIKTVPFSKFWTYFAVMLEPFLFEILQVIQFFTNLTLQLQFIIPQFIGSLCASLPFTLRMLGTKDFLED</sequence>
<reference evidence="2" key="1">
    <citation type="journal article" date="2020" name="Nature">
        <title>Giant virus diversity and host interactions through global metagenomics.</title>
        <authorList>
            <person name="Schulz F."/>
            <person name="Roux S."/>
            <person name="Paez-Espino D."/>
            <person name="Jungbluth S."/>
            <person name="Walsh D.A."/>
            <person name="Denef V.J."/>
            <person name="McMahon K.D."/>
            <person name="Konstantinidis K.T."/>
            <person name="Eloe-Fadrosh E.A."/>
            <person name="Kyrpides N.C."/>
            <person name="Woyke T."/>
        </authorList>
    </citation>
    <scope>NUCLEOTIDE SEQUENCE</scope>
    <source>
        <strain evidence="2">GVMAG-S-3300013006-158</strain>
    </source>
</reference>
<protein>
    <submittedName>
        <fullName evidence="2">Uncharacterized protein</fullName>
    </submittedName>
</protein>
<evidence type="ECO:0000256" key="1">
    <source>
        <dbReference type="SAM" id="Phobius"/>
    </source>
</evidence>
<keyword evidence="1" id="KW-0812">Transmembrane</keyword>
<evidence type="ECO:0000313" key="2">
    <source>
        <dbReference type="EMBL" id="QHU18688.1"/>
    </source>
</evidence>
<proteinExistence type="predicted"/>
<name>A0A6C0KQS9_9ZZZZ</name>
<feature type="transmembrane region" description="Helical" evidence="1">
    <location>
        <begin position="12"/>
        <end position="31"/>
    </location>
</feature>
<keyword evidence="1" id="KW-1133">Transmembrane helix</keyword>
<feature type="transmembrane region" description="Helical" evidence="1">
    <location>
        <begin position="107"/>
        <end position="130"/>
    </location>
</feature>
<dbReference type="EMBL" id="MN740936">
    <property type="protein sequence ID" value="QHU18688.1"/>
    <property type="molecule type" value="Genomic_DNA"/>
</dbReference>
<dbReference type="AlphaFoldDB" id="A0A6C0KQS9"/>
<feature type="transmembrane region" description="Helical" evidence="1">
    <location>
        <begin position="66"/>
        <end position="86"/>
    </location>
</feature>
<keyword evidence="1" id="KW-0472">Membrane</keyword>
<accession>A0A6C0KQS9</accession>
<organism evidence="2">
    <name type="scientific">viral metagenome</name>
    <dbReference type="NCBI Taxonomy" id="1070528"/>
    <lineage>
        <taxon>unclassified sequences</taxon>
        <taxon>metagenomes</taxon>
        <taxon>organismal metagenomes</taxon>
    </lineage>
</organism>
<feature type="transmembrane region" description="Helical" evidence="1">
    <location>
        <begin position="136"/>
        <end position="155"/>
    </location>
</feature>